<dbReference type="PANTHER" id="PTHR10728:SF33">
    <property type="entry name" value="LYSOPHOSPHOLIPASE 1-RELATED"/>
    <property type="match status" value="1"/>
</dbReference>
<keyword evidence="4 8" id="KW-0378">Hydrolase</keyword>
<evidence type="ECO:0000256" key="2">
    <source>
        <dbReference type="ARBA" id="ARBA00013274"/>
    </source>
</evidence>
<evidence type="ECO:0000313" key="12">
    <source>
        <dbReference type="Proteomes" id="UP000765509"/>
    </source>
</evidence>
<feature type="domain" description="PLA2c" evidence="10">
    <location>
        <begin position="64"/>
        <end position="619"/>
    </location>
</feature>
<dbReference type="PANTHER" id="PTHR10728">
    <property type="entry name" value="CYTOSOLIC PHOSPHOLIPASE A2"/>
    <property type="match status" value="1"/>
</dbReference>
<sequence>MRYGPLHILVTFSLGTHLGHFVFSLAFSLPFLNSQSFLGRRQLCKRDEAIPTSPSGGYAPSRTPCPEKVLVRQPLVHGPLNPGEAEYISSKAQKSIPLWRDYLLRAGILGLDVDEFLSNAVKNQGIPSVTLPNFGIAMSGGGARAGLVAAGVLNAFDLNNPAAVTAKTGGILQLSNYIAGLSGASWLLGSWATSNFPSFTSLNQTVWKLTQPDAIYDIAILKQIHRDLKTATQKALAGFPISIVDAWAQLIIDHTINKTEHANAVLLSTVKNLSGFKSRYAPFVIITATARENGRGDMTLDNPVYEFTTEEFGTWHPTLNAFIPIEFLGTKINQGQISRGDRCVVGFESMGFIMATSSNIFSTSANTRGQSILVALVHKFINFLTRNVYDEAIIPNPFQGLGLGFGLAGGFQAKDDEYLYLADSSLSGETLPLWPLIQPSRNLDTIIALDSSNRAKPSVDVRVYPNGTSLYASYLKVLPPDYSAYSFPVIPDPYGGNFSRLGYNKKPVFFGCDQKSALIIYLPNYYIVASTDAPTTQMQFTNTEIDGYFTNGFALATQTRLSGDSMSDNLQDMLDRAGPSSPIEWSICLACALIDKQNQRNGKTRSAQCQSCFDMYCAK</sequence>
<comment type="catalytic activity">
    <reaction evidence="9">
        <text>a 1-acyl-sn-glycero-3-phosphocholine + H2O = sn-glycerol 3-phosphocholine + a fatty acid + H(+)</text>
        <dbReference type="Rhea" id="RHEA:15177"/>
        <dbReference type="ChEBI" id="CHEBI:15377"/>
        <dbReference type="ChEBI" id="CHEBI:15378"/>
        <dbReference type="ChEBI" id="CHEBI:16870"/>
        <dbReference type="ChEBI" id="CHEBI:28868"/>
        <dbReference type="ChEBI" id="CHEBI:58168"/>
        <dbReference type="EC" id="3.1.1.5"/>
    </reaction>
</comment>
<dbReference type="OrthoDB" id="4084751at2759"/>
<dbReference type="Pfam" id="PF01735">
    <property type="entry name" value="PLA2_B"/>
    <property type="match status" value="1"/>
</dbReference>
<evidence type="ECO:0000256" key="6">
    <source>
        <dbReference type="ARBA" id="ARBA00023098"/>
    </source>
</evidence>
<evidence type="ECO:0000259" key="10">
    <source>
        <dbReference type="PROSITE" id="PS51210"/>
    </source>
</evidence>
<proteinExistence type="inferred from homology"/>
<dbReference type="FunFam" id="3.40.1090.10:FF:000030">
    <property type="entry name" value="Lysophospholipase"/>
    <property type="match status" value="1"/>
</dbReference>
<dbReference type="GO" id="GO:0004623">
    <property type="term" value="F:phospholipase A2 activity"/>
    <property type="evidence" value="ECO:0007669"/>
    <property type="project" value="TreeGrafter"/>
</dbReference>
<dbReference type="GO" id="GO:0005829">
    <property type="term" value="C:cytosol"/>
    <property type="evidence" value="ECO:0007669"/>
    <property type="project" value="TreeGrafter"/>
</dbReference>
<keyword evidence="3" id="KW-0732">Signal</keyword>
<accession>A0A9Q3EEV4</accession>
<dbReference type="GO" id="GO:0004622">
    <property type="term" value="F:phosphatidylcholine lysophospholipase activity"/>
    <property type="evidence" value="ECO:0007669"/>
    <property type="project" value="UniProtKB-EC"/>
</dbReference>
<keyword evidence="7" id="KW-0325">Glycoprotein</keyword>
<dbReference type="SUPFAM" id="SSF52151">
    <property type="entry name" value="FabD/lysophospholipase-like"/>
    <property type="match status" value="1"/>
</dbReference>
<protein>
    <recommendedName>
        <fullName evidence="2 9">Lysophospholipase</fullName>
        <ecNumber evidence="2 9">3.1.1.5</ecNumber>
    </recommendedName>
</protein>
<evidence type="ECO:0000256" key="8">
    <source>
        <dbReference type="PROSITE-ProRule" id="PRU00555"/>
    </source>
</evidence>
<dbReference type="EMBL" id="AVOT02026080">
    <property type="protein sequence ID" value="MBW0517648.1"/>
    <property type="molecule type" value="Genomic_DNA"/>
</dbReference>
<evidence type="ECO:0000256" key="3">
    <source>
        <dbReference type="ARBA" id="ARBA00022729"/>
    </source>
</evidence>
<evidence type="ECO:0000313" key="11">
    <source>
        <dbReference type="EMBL" id="MBW0517648.1"/>
    </source>
</evidence>
<evidence type="ECO:0000256" key="9">
    <source>
        <dbReference type="RuleBase" id="RU362103"/>
    </source>
</evidence>
<name>A0A9Q3EEV4_9BASI</name>
<evidence type="ECO:0000256" key="1">
    <source>
        <dbReference type="ARBA" id="ARBA00008780"/>
    </source>
</evidence>
<keyword evidence="5 8" id="KW-0442">Lipid degradation</keyword>
<evidence type="ECO:0000256" key="4">
    <source>
        <dbReference type="ARBA" id="ARBA00022801"/>
    </source>
</evidence>
<dbReference type="InterPro" id="IPR016035">
    <property type="entry name" value="Acyl_Trfase/lysoPLipase"/>
</dbReference>
<evidence type="ECO:0000256" key="5">
    <source>
        <dbReference type="ARBA" id="ARBA00022963"/>
    </source>
</evidence>
<dbReference type="GO" id="GO:0046475">
    <property type="term" value="P:glycerophospholipid catabolic process"/>
    <property type="evidence" value="ECO:0007669"/>
    <property type="project" value="TreeGrafter"/>
</dbReference>
<comment type="caution">
    <text evidence="11">The sequence shown here is derived from an EMBL/GenBank/DDBJ whole genome shotgun (WGS) entry which is preliminary data.</text>
</comment>
<dbReference type="Gene3D" id="3.40.1090.10">
    <property type="entry name" value="Cytosolic phospholipase A2 catalytic domain"/>
    <property type="match status" value="1"/>
</dbReference>
<dbReference type="AlphaFoldDB" id="A0A9Q3EEV4"/>
<evidence type="ECO:0000256" key="7">
    <source>
        <dbReference type="ARBA" id="ARBA00023180"/>
    </source>
</evidence>
<keyword evidence="6 8" id="KW-0443">Lipid metabolism</keyword>
<dbReference type="EC" id="3.1.1.5" evidence="2 9"/>
<comment type="similarity">
    <text evidence="1 9">Belongs to the lysophospholipase family.</text>
</comment>
<reference evidence="11" key="1">
    <citation type="submission" date="2021-03" db="EMBL/GenBank/DDBJ databases">
        <title>Draft genome sequence of rust myrtle Austropuccinia psidii MF-1, a brazilian biotype.</title>
        <authorList>
            <person name="Quecine M.C."/>
            <person name="Pachon D.M.R."/>
            <person name="Bonatelli M.L."/>
            <person name="Correr F.H."/>
            <person name="Franceschini L.M."/>
            <person name="Leite T.F."/>
            <person name="Margarido G.R.A."/>
            <person name="Almeida C.A."/>
            <person name="Ferrarezi J.A."/>
            <person name="Labate C.A."/>
        </authorList>
    </citation>
    <scope>NUCLEOTIDE SEQUENCE</scope>
    <source>
        <strain evidence="11">MF-1</strain>
    </source>
</reference>
<dbReference type="Proteomes" id="UP000765509">
    <property type="component" value="Unassembled WGS sequence"/>
</dbReference>
<gene>
    <name evidence="11" type="ORF">O181_057363</name>
</gene>
<dbReference type="PROSITE" id="PS51210">
    <property type="entry name" value="PLA2C"/>
    <property type="match status" value="1"/>
</dbReference>
<dbReference type="InterPro" id="IPR002642">
    <property type="entry name" value="LysoPLipase_cat_dom"/>
</dbReference>
<keyword evidence="12" id="KW-1185">Reference proteome</keyword>
<dbReference type="SMART" id="SM00022">
    <property type="entry name" value="PLAc"/>
    <property type="match status" value="1"/>
</dbReference>
<organism evidence="11 12">
    <name type="scientific">Austropuccinia psidii MF-1</name>
    <dbReference type="NCBI Taxonomy" id="1389203"/>
    <lineage>
        <taxon>Eukaryota</taxon>
        <taxon>Fungi</taxon>
        <taxon>Dikarya</taxon>
        <taxon>Basidiomycota</taxon>
        <taxon>Pucciniomycotina</taxon>
        <taxon>Pucciniomycetes</taxon>
        <taxon>Pucciniales</taxon>
        <taxon>Sphaerophragmiaceae</taxon>
        <taxon>Austropuccinia</taxon>
    </lineage>
</organism>